<dbReference type="InterPro" id="IPR029044">
    <property type="entry name" value="Nucleotide-diphossugar_trans"/>
</dbReference>
<dbReference type="CDD" id="cd04186">
    <property type="entry name" value="GT_2_like_c"/>
    <property type="match status" value="1"/>
</dbReference>
<dbReference type="EMBL" id="QOVL01000010">
    <property type="protein sequence ID" value="RXG29042.1"/>
    <property type="molecule type" value="Genomic_DNA"/>
</dbReference>
<protein>
    <submittedName>
        <fullName evidence="2">GT2 family glycosyltransferase</fullName>
    </submittedName>
</protein>
<keyword evidence="2" id="KW-0808">Transferase</keyword>
<feature type="domain" description="Glycosyltransferase 2-like" evidence="1">
    <location>
        <begin position="4"/>
        <end position="180"/>
    </location>
</feature>
<dbReference type="InterPro" id="IPR001173">
    <property type="entry name" value="Glyco_trans_2-like"/>
</dbReference>
<dbReference type="Proteomes" id="UP000290608">
    <property type="component" value="Unassembled WGS sequence"/>
</dbReference>
<gene>
    <name evidence="2" type="ORF">DSL99_2277</name>
</gene>
<dbReference type="Gene3D" id="3.90.550.10">
    <property type="entry name" value="Spore Coat Polysaccharide Biosynthesis Protein SpsA, Chain A"/>
    <property type="match status" value="1"/>
</dbReference>
<organism evidence="2 3">
    <name type="scientific">Leeuwenhoekiella marinoflava</name>
    <dbReference type="NCBI Taxonomy" id="988"/>
    <lineage>
        <taxon>Bacteria</taxon>
        <taxon>Pseudomonadati</taxon>
        <taxon>Bacteroidota</taxon>
        <taxon>Flavobacteriia</taxon>
        <taxon>Flavobacteriales</taxon>
        <taxon>Flavobacteriaceae</taxon>
        <taxon>Leeuwenhoekiella</taxon>
    </lineage>
</organism>
<evidence type="ECO:0000313" key="3">
    <source>
        <dbReference type="Proteomes" id="UP000290608"/>
    </source>
</evidence>
<evidence type="ECO:0000259" key="1">
    <source>
        <dbReference type="Pfam" id="PF00535"/>
    </source>
</evidence>
<dbReference type="PANTHER" id="PTHR43179:SF7">
    <property type="entry name" value="RHAMNOSYLTRANSFERASE WBBL"/>
    <property type="match status" value="1"/>
</dbReference>
<dbReference type="GO" id="GO:0016740">
    <property type="term" value="F:transferase activity"/>
    <property type="evidence" value="ECO:0007669"/>
    <property type="project" value="UniProtKB-KW"/>
</dbReference>
<dbReference type="Pfam" id="PF00535">
    <property type="entry name" value="Glycos_transf_2"/>
    <property type="match status" value="1"/>
</dbReference>
<evidence type="ECO:0000313" key="2">
    <source>
        <dbReference type="EMBL" id="RXG29042.1"/>
    </source>
</evidence>
<dbReference type="AlphaFoldDB" id="A0A4Q0PKR7"/>
<proteinExistence type="predicted"/>
<comment type="caution">
    <text evidence="2">The sequence shown here is derived from an EMBL/GenBank/DDBJ whole genome shotgun (WGS) entry which is preliminary data.</text>
</comment>
<dbReference type="STRING" id="1122159.SAMN02745246_02567"/>
<dbReference type="RefSeq" id="WP_073099669.1">
    <property type="nucleotide sequence ID" value="NZ_QOVL01000010.1"/>
</dbReference>
<dbReference type="PANTHER" id="PTHR43179">
    <property type="entry name" value="RHAMNOSYLTRANSFERASE WBBL"/>
    <property type="match status" value="1"/>
</dbReference>
<name>A0A4Q0PKR7_9FLAO</name>
<accession>A0A4Q0PKR7</accession>
<dbReference type="SUPFAM" id="SSF53448">
    <property type="entry name" value="Nucleotide-diphospho-sugar transferases"/>
    <property type="match status" value="1"/>
</dbReference>
<reference evidence="2 3" key="1">
    <citation type="submission" date="2018-07" db="EMBL/GenBank/DDBJ databases">
        <title>Leeuwenhoekiella genomics.</title>
        <authorList>
            <person name="Tahon G."/>
            <person name="Willems A."/>
        </authorList>
    </citation>
    <scope>NUCLEOTIDE SEQUENCE [LARGE SCALE GENOMIC DNA]</scope>
    <source>
        <strain evidence="2 3">LMG 1345</strain>
    </source>
</reference>
<sequence>MKLSVIILNYKTPYFLHLCLESVQRATANLESEIIVIDNNSQDESIELVKTYFPEVFLIENQENLGFSKANNLGVKQVNGEFICILNPDMVVPENCFETLLEFSNDKRDLGVVGVRLIDGTGTYLPESKRNIPNIEVAFQKLTGDTSKYYANQLAQDEVGEVPVLVGAFLFMRKAVFESIGSFDEDYFMYGEDIDLSYKLTQNGFKNYYYGQLTALHFKGESTIKNRKYQRRFYKAMQIFQKKHFSKGKFVDGIIVLALKLLAETKSNKKLKLENGDTEKNIFWVSEQSAMPEAFRIKNYKSLNVIAFKDLSQLQNTSGTVIFDLQDLKFSEVLQSIQLLKNSKNRFRIRPSNCNFSLGSDTSTSQGELLKW</sequence>